<dbReference type="PANTHER" id="PTHR30055">
    <property type="entry name" value="HTH-TYPE TRANSCRIPTIONAL REGULATOR RUTR"/>
    <property type="match status" value="1"/>
</dbReference>
<dbReference type="InterPro" id="IPR050109">
    <property type="entry name" value="HTH-type_TetR-like_transc_reg"/>
</dbReference>
<dbReference type="EMBL" id="PGFH01000003">
    <property type="protein sequence ID" value="PJJ78221.1"/>
    <property type="molecule type" value="Genomic_DNA"/>
</dbReference>
<dbReference type="SUPFAM" id="SSF46689">
    <property type="entry name" value="Homeodomain-like"/>
    <property type="match status" value="1"/>
</dbReference>
<reference evidence="6 7" key="1">
    <citation type="submission" date="2017-11" db="EMBL/GenBank/DDBJ databases">
        <title>Genomic Encyclopedia of Archaeal and Bacterial Type Strains, Phase II (KMG-II): From Individual Species to Whole Genera.</title>
        <authorList>
            <person name="Goeker M."/>
        </authorList>
    </citation>
    <scope>NUCLEOTIDE SEQUENCE [LARGE SCALE GENOMIC DNA]</scope>
    <source>
        <strain evidence="6 7">DSM 16400</strain>
    </source>
</reference>
<dbReference type="PROSITE" id="PS50977">
    <property type="entry name" value="HTH_TETR_2"/>
    <property type="match status" value="1"/>
</dbReference>
<dbReference type="InterPro" id="IPR009057">
    <property type="entry name" value="Homeodomain-like_sf"/>
</dbReference>
<keyword evidence="3" id="KW-0804">Transcription</keyword>
<comment type="caution">
    <text evidence="6">The sequence shown here is derived from an EMBL/GenBank/DDBJ whole genome shotgun (WGS) entry which is preliminary data.</text>
</comment>
<dbReference type="PANTHER" id="PTHR30055:SF234">
    <property type="entry name" value="HTH-TYPE TRANSCRIPTIONAL REGULATOR BETI"/>
    <property type="match status" value="1"/>
</dbReference>
<feature type="DNA-binding region" description="H-T-H motif" evidence="4">
    <location>
        <begin position="31"/>
        <end position="50"/>
    </location>
</feature>
<evidence type="ECO:0000256" key="4">
    <source>
        <dbReference type="PROSITE-ProRule" id="PRU00335"/>
    </source>
</evidence>
<evidence type="ECO:0000313" key="6">
    <source>
        <dbReference type="EMBL" id="PJJ78221.1"/>
    </source>
</evidence>
<dbReference type="InterPro" id="IPR001647">
    <property type="entry name" value="HTH_TetR"/>
</dbReference>
<dbReference type="Gene3D" id="1.10.357.10">
    <property type="entry name" value="Tetracycline Repressor, domain 2"/>
    <property type="match status" value="1"/>
</dbReference>
<dbReference type="Pfam" id="PF00440">
    <property type="entry name" value="TetR_N"/>
    <property type="match status" value="1"/>
</dbReference>
<keyword evidence="2 4" id="KW-0238">DNA-binding</keyword>
<evidence type="ECO:0000256" key="3">
    <source>
        <dbReference type="ARBA" id="ARBA00023163"/>
    </source>
</evidence>
<dbReference type="Proteomes" id="UP000231742">
    <property type="component" value="Unassembled WGS sequence"/>
</dbReference>
<gene>
    <name evidence="6" type="ORF">CLV85_2677</name>
</gene>
<dbReference type="GO" id="GO:0003700">
    <property type="term" value="F:DNA-binding transcription factor activity"/>
    <property type="evidence" value="ECO:0007669"/>
    <property type="project" value="TreeGrafter"/>
</dbReference>
<evidence type="ECO:0000259" key="5">
    <source>
        <dbReference type="PROSITE" id="PS50977"/>
    </source>
</evidence>
<keyword evidence="1" id="KW-0805">Transcription regulation</keyword>
<feature type="domain" description="HTH tetR-type" evidence="5">
    <location>
        <begin position="8"/>
        <end position="68"/>
    </location>
</feature>
<proteinExistence type="predicted"/>
<name>A0A2M9D202_9MICO</name>
<dbReference type="AlphaFoldDB" id="A0A2M9D202"/>
<dbReference type="RefSeq" id="WP_100390116.1">
    <property type="nucleotide sequence ID" value="NZ_BMZU01000001.1"/>
</dbReference>
<evidence type="ECO:0000313" key="7">
    <source>
        <dbReference type="Proteomes" id="UP000231742"/>
    </source>
</evidence>
<accession>A0A2M9D202</accession>
<keyword evidence="7" id="KW-1185">Reference proteome</keyword>
<organism evidence="6 7">
    <name type="scientific">Salinibacterium amurskyense</name>
    <dbReference type="NCBI Taxonomy" id="205941"/>
    <lineage>
        <taxon>Bacteria</taxon>
        <taxon>Bacillati</taxon>
        <taxon>Actinomycetota</taxon>
        <taxon>Actinomycetes</taxon>
        <taxon>Micrococcales</taxon>
        <taxon>Microbacteriaceae</taxon>
        <taxon>Salinibacterium</taxon>
    </lineage>
</organism>
<dbReference type="GO" id="GO:0000976">
    <property type="term" value="F:transcription cis-regulatory region binding"/>
    <property type="evidence" value="ECO:0007669"/>
    <property type="project" value="TreeGrafter"/>
</dbReference>
<evidence type="ECO:0000256" key="2">
    <source>
        <dbReference type="ARBA" id="ARBA00023125"/>
    </source>
</evidence>
<sequence>MALPRTERLTPERWAEAALVLGAREGLAAINMERVAAELGVTKGSAYHHFSSRASLLDSALELWKKRATQDLIDQLSDLESPHERLAAILGASIGRDPRDGLEYYILTSRDPIATPVIDAVTSARLRFLEEIYRDFGLDDHRARLWARSCYSTYLGLQVLRHTLPADAQVGTGTSADIAEMVQQLTPPEAGSASAQ</sequence>
<evidence type="ECO:0000256" key="1">
    <source>
        <dbReference type="ARBA" id="ARBA00023015"/>
    </source>
</evidence>
<dbReference type="OrthoDB" id="3218408at2"/>
<protein>
    <submittedName>
        <fullName evidence="6">TetR family transcriptional regulator</fullName>
    </submittedName>
</protein>